<dbReference type="EMBL" id="UGJB01000002">
    <property type="protein sequence ID" value="STQ07413.1"/>
    <property type="molecule type" value="Genomic_DNA"/>
</dbReference>
<reference evidence="1 2" key="1">
    <citation type="submission" date="2018-06" db="EMBL/GenBank/DDBJ databases">
        <authorList>
            <consortium name="Pathogen Informatics"/>
            <person name="Doyle S."/>
        </authorList>
    </citation>
    <scope>NUCLEOTIDE SEQUENCE [LARGE SCALE GENOMIC DNA]</scope>
    <source>
        <strain evidence="1 2">NCTC10005</strain>
    </source>
</reference>
<evidence type="ECO:0000313" key="1">
    <source>
        <dbReference type="EMBL" id="STQ07413.1"/>
    </source>
</evidence>
<dbReference type="Proteomes" id="UP000255106">
    <property type="component" value="Unassembled WGS sequence"/>
</dbReference>
<sequence>MKFTEEDYGIKVCNIVPITFRQQFKFRTNPKIVIREAHYR</sequence>
<organism evidence="1 2">
    <name type="scientific">Enterobacter cloacae</name>
    <dbReference type="NCBI Taxonomy" id="550"/>
    <lineage>
        <taxon>Bacteria</taxon>
        <taxon>Pseudomonadati</taxon>
        <taxon>Pseudomonadota</taxon>
        <taxon>Gammaproteobacteria</taxon>
        <taxon>Enterobacterales</taxon>
        <taxon>Enterobacteriaceae</taxon>
        <taxon>Enterobacter</taxon>
        <taxon>Enterobacter cloacae complex</taxon>
    </lineage>
</organism>
<proteinExistence type="predicted"/>
<protein>
    <submittedName>
        <fullName evidence="1">Uncharacterized protein</fullName>
    </submittedName>
</protein>
<accession>A0A0M7HSU1</accession>
<evidence type="ECO:0000313" key="2">
    <source>
        <dbReference type="Proteomes" id="UP000255106"/>
    </source>
</evidence>
<gene>
    <name evidence="1" type="ORF">NCTC10005_00040</name>
</gene>
<name>A0A0M7HSU1_ENTCL</name>
<dbReference type="AlphaFoldDB" id="A0A0M7HSU1"/>